<keyword evidence="1" id="KW-0472">Membrane</keyword>
<accession>A0ABS9KZ87</accession>
<evidence type="ECO:0000259" key="2">
    <source>
        <dbReference type="Pfam" id="PF07786"/>
    </source>
</evidence>
<feature type="transmembrane region" description="Helical" evidence="1">
    <location>
        <begin position="119"/>
        <end position="138"/>
    </location>
</feature>
<feature type="transmembrane region" description="Helical" evidence="1">
    <location>
        <begin position="277"/>
        <end position="295"/>
    </location>
</feature>
<feature type="transmembrane region" description="Helical" evidence="1">
    <location>
        <begin position="143"/>
        <end position="160"/>
    </location>
</feature>
<dbReference type="Pfam" id="PF07786">
    <property type="entry name" value="HGSNAT_cat"/>
    <property type="match status" value="1"/>
</dbReference>
<dbReference type="PANTHER" id="PTHR40407">
    <property type="entry name" value="MEMBRANE PROTEIN-LIKE PROTEIN"/>
    <property type="match status" value="1"/>
</dbReference>
<sequence length="397" mass="45987">MQPSQDLTRQRIRSIDLLRGIIMIIMALDHVRDFFHQPAMITDPLNLDTTTPPIFFTRVITHFCAPVFVFLSGLSAYLVGLRKTKAELGHFLLKRGIWLIFVEIVIMSFVLTFNPNYNFILLGVIWAIGWSMIILGLLVRGSYALVLIVGFIIFVGHNILDYVQLPDGKVSFVFWRTLLTSPGTLLPVGGNHFFLVGYAILPWAAIMFLGYAMGKLYAKEFDPIRRRKILWQIGLGLITLFLLLRLPNLYGDPNKWETQSTTIYSVLSFFRVTKYPVSLQYACMTLGPALIFLAVSENWNNRFTRFATVYGSVPFFYYVVHFFLIHLVCMAVFFATGHSMAEAVDPNSLFVFRPVKFGFPLWIVYLFWMGIVLALYLPCKWYSDYKRRNRYWWLSYL</sequence>
<dbReference type="EMBL" id="JAKLTR010000022">
    <property type="protein sequence ID" value="MCG2617578.1"/>
    <property type="molecule type" value="Genomic_DNA"/>
</dbReference>
<keyword evidence="4" id="KW-1185">Reference proteome</keyword>
<evidence type="ECO:0000256" key="1">
    <source>
        <dbReference type="SAM" id="Phobius"/>
    </source>
</evidence>
<dbReference type="RefSeq" id="WP_237876362.1">
    <property type="nucleotide sequence ID" value="NZ_JAKLTR010000022.1"/>
</dbReference>
<gene>
    <name evidence="3" type="ORF">LZZ85_24980</name>
</gene>
<proteinExistence type="predicted"/>
<dbReference type="Proteomes" id="UP001165367">
    <property type="component" value="Unassembled WGS sequence"/>
</dbReference>
<protein>
    <submittedName>
        <fullName evidence="3">Heparan-alpha-glucosaminide N-acetyltransferase domain-containing protein</fullName>
    </submittedName>
</protein>
<feature type="transmembrane region" description="Helical" evidence="1">
    <location>
        <begin position="193"/>
        <end position="217"/>
    </location>
</feature>
<keyword evidence="1" id="KW-0812">Transmembrane</keyword>
<reference evidence="3" key="1">
    <citation type="submission" date="2022-01" db="EMBL/GenBank/DDBJ databases">
        <authorList>
            <person name="Jo J.-H."/>
            <person name="Im W.-T."/>
        </authorList>
    </citation>
    <scope>NUCLEOTIDE SEQUENCE</scope>
    <source>
        <strain evidence="3">NA20</strain>
    </source>
</reference>
<feature type="transmembrane region" description="Helical" evidence="1">
    <location>
        <begin position="17"/>
        <end position="35"/>
    </location>
</feature>
<feature type="transmembrane region" description="Helical" evidence="1">
    <location>
        <begin position="229"/>
        <end position="246"/>
    </location>
</feature>
<feature type="domain" description="Heparan-alpha-glucosaminide N-acetyltransferase catalytic" evidence="2">
    <location>
        <begin position="11"/>
        <end position="220"/>
    </location>
</feature>
<feature type="transmembrane region" description="Helical" evidence="1">
    <location>
        <begin position="55"/>
        <end position="80"/>
    </location>
</feature>
<comment type="caution">
    <text evidence="3">The sequence shown here is derived from an EMBL/GenBank/DDBJ whole genome shotgun (WGS) entry which is preliminary data.</text>
</comment>
<evidence type="ECO:0000313" key="3">
    <source>
        <dbReference type="EMBL" id="MCG2617578.1"/>
    </source>
</evidence>
<organism evidence="3 4">
    <name type="scientific">Terrimonas ginsenosidimutans</name>
    <dbReference type="NCBI Taxonomy" id="2908004"/>
    <lineage>
        <taxon>Bacteria</taxon>
        <taxon>Pseudomonadati</taxon>
        <taxon>Bacteroidota</taxon>
        <taxon>Chitinophagia</taxon>
        <taxon>Chitinophagales</taxon>
        <taxon>Chitinophagaceae</taxon>
        <taxon>Terrimonas</taxon>
    </lineage>
</organism>
<feature type="transmembrane region" description="Helical" evidence="1">
    <location>
        <begin position="357"/>
        <end position="379"/>
    </location>
</feature>
<dbReference type="InterPro" id="IPR012429">
    <property type="entry name" value="HGSNAT_cat"/>
</dbReference>
<feature type="transmembrane region" description="Helical" evidence="1">
    <location>
        <begin position="92"/>
        <end position="113"/>
    </location>
</feature>
<name>A0ABS9KZ87_9BACT</name>
<feature type="transmembrane region" description="Helical" evidence="1">
    <location>
        <begin position="315"/>
        <end position="337"/>
    </location>
</feature>
<keyword evidence="1" id="KW-1133">Transmembrane helix</keyword>
<dbReference type="PANTHER" id="PTHR40407:SF1">
    <property type="entry name" value="HEPARAN-ALPHA-GLUCOSAMINIDE N-ACETYLTRANSFERASE CATALYTIC DOMAIN-CONTAINING PROTEIN"/>
    <property type="match status" value="1"/>
</dbReference>
<evidence type="ECO:0000313" key="4">
    <source>
        <dbReference type="Proteomes" id="UP001165367"/>
    </source>
</evidence>